<feature type="signal peptide" evidence="1">
    <location>
        <begin position="1"/>
        <end position="28"/>
    </location>
</feature>
<dbReference type="PANTHER" id="PTHR10151">
    <property type="entry name" value="ECTONUCLEOTIDE PYROPHOSPHATASE/PHOSPHODIESTERASE"/>
    <property type="match status" value="1"/>
</dbReference>
<dbReference type="PANTHER" id="PTHR10151:SF120">
    <property type="entry name" value="BIS(5'-ADENOSYL)-TRIPHOSPHATASE"/>
    <property type="match status" value="1"/>
</dbReference>
<protein>
    <submittedName>
        <fullName evidence="2">Alkaline phosphatase family protein</fullName>
    </submittedName>
</protein>
<dbReference type="PROSITE" id="PS51257">
    <property type="entry name" value="PROKAR_LIPOPROTEIN"/>
    <property type="match status" value="1"/>
</dbReference>
<evidence type="ECO:0000313" key="3">
    <source>
        <dbReference type="Proteomes" id="UP001560685"/>
    </source>
</evidence>
<gene>
    <name evidence="2" type="ORF">ABFZ84_02875</name>
</gene>
<dbReference type="InterPro" id="IPR002591">
    <property type="entry name" value="Phosphodiest/P_Trfase"/>
</dbReference>
<keyword evidence="3" id="KW-1185">Reference proteome</keyword>
<comment type="caution">
    <text evidence="2">The sequence shown here is derived from an EMBL/GenBank/DDBJ whole genome shotgun (WGS) entry which is preliminary data.</text>
</comment>
<organism evidence="2 3">
    <name type="scientific">Hyphococcus lacteus</name>
    <dbReference type="NCBI Taxonomy" id="3143536"/>
    <lineage>
        <taxon>Bacteria</taxon>
        <taxon>Pseudomonadati</taxon>
        <taxon>Pseudomonadota</taxon>
        <taxon>Alphaproteobacteria</taxon>
        <taxon>Parvularculales</taxon>
        <taxon>Parvularculaceae</taxon>
        <taxon>Hyphococcus</taxon>
    </lineage>
</organism>
<dbReference type="SUPFAM" id="SSF53649">
    <property type="entry name" value="Alkaline phosphatase-like"/>
    <property type="match status" value="1"/>
</dbReference>
<accession>A0ABV3Z114</accession>
<dbReference type="CDD" id="cd16018">
    <property type="entry name" value="Enpp"/>
    <property type="match status" value="1"/>
</dbReference>
<dbReference type="Pfam" id="PF01663">
    <property type="entry name" value="Phosphodiest"/>
    <property type="match status" value="1"/>
</dbReference>
<dbReference type="EMBL" id="JBEHZE010000001">
    <property type="protein sequence ID" value="MEX6632481.1"/>
    <property type="molecule type" value="Genomic_DNA"/>
</dbReference>
<dbReference type="Proteomes" id="UP001560685">
    <property type="component" value="Unassembled WGS sequence"/>
</dbReference>
<feature type="chain" id="PRO_5047262321" evidence="1">
    <location>
        <begin position="29"/>
        <end position="450"/>
    </location>
</feature>
<proteinExistence type="predicted"/>
<evidence type="ECO:0000313" key="2">
    <source>
        <dbReference type="EMBL" id="MEX6632481.1"/>
    </source>
</evidence>
<dbReference type="Gene3D" id="3.40.720.10">
    <property type="entry name" value="Alkaline Phosphatase, subunit A"/>
    <property type="match status" value="1"/>
</dbReference>
<evidence type="ECO:0000256" key="1">
    <source>
        <dbReference type="SAM" id="SignalP"/>
    </source>
</evidence>
<name>A0ABV3Z114_9PROT</name>
<keyword evidence="1" id="KW-0732">Signal</keyword>
<sequence length="450" mass="49257">MSLFTPRLRATLFFLCFAGFLASCATQATDSATQSSNDAIATERAIATGGQAASNQYVILIGLDGLRNDAIDRFPDDAPNLRALAERGVRSKGMVPAMPSVTFVNFYSLATGLYSENTGVVSNSTYSRHLDRVMARSEHSLSEWWGGEPIWVTAEKQGVKTGTMFWLGSEAEIRGVRPTYWLPYEHMKPYDARTEEVLSWLAKPLAERPRFVTIYFHAVDTAAHIYGVGSEEERKAIAQVDAQVGALVAGVEKLGLGDRANYIVVSDHGMANVPSTNVINLDQFISFDDVFIPEFEGPDGAGRSPLIHIFEDGGDIEAIYDALAEASLMNHFTVYRRENLPARWHANNSDRTGDLVVVADVGWLLFGEGLTAKYSAVPLGGVHGYDRHAPSMLATFIGKGPRFVDGKVAEPFDNVEIYGIIANILEIEPTETDGDISNVEYFMVPASIEK</sequence>
<dbReference type="RefSeq" id="WP_369312405.1">
    <property type="nucleotide sequence ID" value="NZ_JBEHZE010000001.1"/>
</dbReference>
<reference evidence="2 3" key="1">
    <citation type="submission" date="2024-05" db="EMBL/GenBank/DDBJ databases">
        <title>Three bacterial strains, DH-69, EH-24, and ECK-19 isolated from coastal sediments.</title>
        <authorList>
            <person name="Ye Y.-Q."/>
            <person name="Du Z.-J."/>
        </authorList>
    </citation>
    <scope>NUCLEOTIDE SEQUENCE [LARGE SCALE GENOMIC DNA]</scope>
    <source>
        <strain evidence="2 3">ECK-19</strain>
    </source>
</reference>
<dbReference type="Gene3D" id="3.30.1360.180">
    <property type="match status" value="1"/>
</dbReference>
<dbReference type="InterPro" id="IPR017850">
    <property type="entry name" value="Alkaline_phosphatase_core_sf"/>
</dbReference>